<dbReference type="PANTHER" id="PTHR12271">
    <property type="entry name" value="POLY A POLYMERASE CID PAP -RELATED"/>
    <property type="match status" value="1"/>
</dbReference>
<feature type="region of interest" description="Disordered" evidence="1">
    <location>
        <begin position="455"/>
        <end position="482"/>
    </location>
</feature>
<evidence type="ECO:0000256" key="1">
    <source>
        <dbReference type="SAM" id="MobiDB-lite"/>
    </source>
</evidence>
<dbReference type="InterPro" id="IPR043519">
    <property type="entry name" value="NT_sf"/>
</dbReference>
<dbReference type="Gene3D" id="3.30.460.10">
    <property type="entry name" value="Beta Polymerase, domain 2"/>
    <property type="match status" value="1"/>
</dbReference>
<dbReference type="Proteomes" id="UP000256970">
    <property type="component" value="Unassembled WGS sequence"/>
</dbReference>
<reference evidence="3 4" key="1">
    <citation type="submission" date="2016-10" db="EMBL/GenBank/DDBJ databases">
        <authorList>
            <person name="Cai Z."/>
        </authorList>
    </citation>
    <scope>NUCLEOTIDE SEQUENCE [LARGE SCALE GENOMIC DNA]</scope>
</reference>
<proteinExistence type="predicted"/>
<sequence>MELECEAAWAEFQRQRSWQEPAVQQADHVLSRIVQALRPSAVQWRERQAVIERVRSVLAGMPDFQPRYGDQAPPGQCLAQLHVFGSFCSGLYHKASDLDLTIIGRWRNRHGTLLEMHAMSSADLADMLHRIRRALIARGVAGTADPSNQPMVINARVPLVMFADAASGVAVDISVCNHAGAFKSRFTEQLVAFDERFEALYRLVKLWAEAHGLNEPKMGTLNSWSLTQMVIFHLQSCRPAILPPLWLLFHNEPPQGPRPLEQQQQQQGVSQSPGNSRSRRQAQQSLMRSGAPYPLLHLCQQQRARYQPIYNAASGSSSSSGGGWQQGLAELLAGFFVRFSAVLELWLEQGRHRDLRMSTWLGKWHEGGPQWQHEYLAAFEDPFDAADNTARTLGTAERHDGGCWKLQQQLDSTCRACTHLSSSTDVDSLLLALFDSTAGEVLQQSFDPISKLMLQQQREPPQQRVNGQRQQRQAVQPQQQQQQQPQFFVGTCLVSPPASTQQHQQHINQQQQQQQQQSEAVQPPAPQLFAGTCVVSQPSSTQQHQQHINQQQQQQQHHPGAVQPPALQLFAGTCVVSQPSSTQQHHQQHINQQQQQQQQQQPGAVQPPALQLFAGTCVVSQPSSTQQPHQHVNQQQQQQQAEAVQPPALQLFAGTCVVSQPSSTQQHQQHTNQQQQYEAATAWQRLLQNSEQEKMLSAVPLSPPHSSTQQQHQHRYPFNQEPPQQRQQQQRNGYDLQASDAGVLELEHKLSRAYV</sequence>
<feature type="compositionally biased region" description="Low complexity" evidence="1">
    <location>
        <begin position="460"/>
        <end position="482"/>
    </location>
</feature>
<dbReference type="Pfam" id="PF22600">
    <property type="entry name" value="MTPAP-like_central"/>
    <property type="match status" value="1"/>
</dbReference>
<feature type="region of interest" description="Disordered" evidence="1">
    <location>
        <begin position="535"/>
        <end position="560"/>
    </location>
</feature>
<accession>A0A383V6D7</accession>
<dbReference type="STRING" id="3088.A0A383V6D7"/>
<dbReference type="CDD" id="cd05402">
    <property type="entry name" value="NT_PAP_TUTase"/>
    <property type="match status" value="1"/>
</dbReference>
<feature type="domain" description="Poly(A) RNA polymerase mitochondrial-like central palm" evidence="2">
    <location>
        <begin position="30"/>
        <end position="185"/>
    </location>
</feature>
<dbReference type="SUPFAM" id="SSF81631">
    <property type="entry name" value="PAP/OAS1 substrate-binding domain"/>
    <property type="match status" value="1"/>
</dbReference>
<feature type="region of interest" description="Disordered" evidence="1">
    <location>
        <begin position="621"/>
        <end position="644"/>
    </location>
</feature>
<organism evidence="3 4">
    <name type="scientific">Tetradesmus obliquus</name>
    <name type="common">Green alga</name>
    <name type="synonym">Acutodesmus obliquus</name>
    <dbReference type="NCBI Taxonomy" id="3088"/>
    <lineage>
        <taxon>Eukaryota</taxon>
        <taxon>Viridiplantae</taxon>
        <taxon>Chlorophyta</taxon>
        <taxon>core chlorophytes</taxon>
        <taxon>Chlorophyceae</taxon>
        <taxon>CS clade</taxon>
        <taxon>Sphaeropleales</taxon>
        <taxon>Scenedesmaceae</taxon>
        <taxon>Tetradesmus</taxon>
    </lineage>
</organism>
<dbReference type="AlphaFoldDB" id="A0A383V6D7"/>
<feature type="region of interest" description="Disordered" evidence="1">
    <location>
        <begin position="694"/>
        <end position="740"/>
    </location>
</feature>
<feature type="compositionally biased region" description="Low complexity" evidence="1">
    <location>
        <begin position="536"/>
        <end position="558"/>
    </location>
</feature>
<evidence type="ECO:0000313" key="4">
    <source>
        <dbReference type="Proteomes" id="UP000256970"/>
    </source>
</evidence>
<gene>
    <name evidence="3" type="ORF">BQ4739_LOCUS1072</name>
</gene>
<dbReference type="GO" id="GO:0031123">
    <property type="term" value="P:RNA 3'-end processing"/>
    <property type="evidence" value="ECO:0007669"/>
    <property type="project" value="TreeGrafter"/>
</dbReference>
<feature type="compositionally biased region" description="Low complexity" evidence="1">
    <location>
        <begin position="501"/>
        <end position="517"/>
    </location>
</feature>
<evidence type="ECO:0000313" key="3">
    <source>
        <dbReference type="EMBL" id="SZX60533.1"/>
    </source>
</evidence>
<feature type="region of interest" description="Disordered" evidence="1">
    <location>
        <begin position="498"/>
        <end position="523"/>
    </location>
</feature>
<feature type="region of interest" description="Disordered" evidence="1">
    <location>
        <begin position="256"/>
        <end position="284"/>
    </location>
</feature>
<protein>
    <recommendedName>
        <fullName evidence="2">Poly(A) RNA polymerase mitochondrial-like central palm domain-containing protein</fullName>
    </recommendedName>
</protein>
<feature type="compositionally biased region" description="Low complexity" evidence="1">
    <location>
        <begin position="258"/>
        <end position="276"/>
    </location>
</feature>
<feature type="compositionally biased region" description="Low complexity" evidence="1">
    <location>
        <begin position="583"/>
        <end position="601"/>
    </location>
</feature>
<dbReference type="EMBL" id="FNXT01000074">
    <property type="protein sequence ID" value="SZX60533.1"/>
    <property type="molecule type" value="Genomic_DNA"/>
</dbReference>
<feature type="region of interest" description="Disordered" evidence="1">
    <location>
        <begin position="578"/>
        <end position="605"/>
    </location>
</feature>
<dbReference type="Gene3D" id="1.10.1410.10">
    <property type="match status" value="1"/>
</dbReference>
<dbReference type="GO" id="GO:0016779">
    <property type="term" value="F:nucleotidyltransferase activity"/>
    <property type="evidence" value="ECO:0007669"/>
    <property type="project" value="TreeGrafter"/>
</dbReference>
<dbReference type="InterPro" id="IPR054708">
    <property type="entry name" value="MTPAP-like_central"/>
</dbReference>
<dbReference type="PANTHER" id="PTHR12271:SF123">
    <property type="entry name" value="PROTEIN HESO1"/>
    <property type="match status" value="1"/>
</dbReference>
<feature type="compositionally biased region" description="Low complexity" evidence="1">
    <location>
        <begin position="721"/>
        <end position="731"/>
    </location>
</feature>
<evidence type="ECO:0000259" key="2">
    <source>
        <dbReference type="Pfam" id="PF22600"/>
    </source>
</evidence>
<keyword evidence="4" id="KW-1185">Reference proteome</keyword>
<name>A0A383V6D7_TETOB</name>
<dbReference type="SUPFAM" id="SSF81301">
    <property type="entry name" value="Nucleotidyltransferase"/>
    <property type="match status" value="1"/>
</dbReference>